<feature type="domain" description="WxL Interacting Protein peptidoglycan binding" evidence="1">
    <location>
        <begin position="49"/>
        <end position="164"/>
    </location>
</feature>
<comment type="caution">
    <text evidence="3">The sequence shown here is derived from an EMBL/GenBank/DDBJ whole genome shotgun (WGS) entry which is preliminary data.</text>
</comment>
<dbReference type="Pfam" id="PF06030">
    <property type="entry name" value="WxLIP_PGBD"/>
    <property type="match status" value="1"/>
</dbReference>
<protein>
    <recommendedName>
        <fullName evidence="5">DUF3324 domain-containing protein</fullName>
    </recommendedName>
</protein>
<sequence length="349" mass="39499">MSWLNGRKNSWLIIAICFVTAGLLLQPMSVEGKKAKYKSPDEDPVTITILPKLPNDNIGGKCLGYSNLPQQKKQQRVEKINVFNPTNQTIRLKIKVVDAATNNNGSIDYTKARQPEKGLLKQAGSQVIAVPKSLMIKPQESIDIPIKIDKPTAFSGIKASAIQILASDEEASQAAVQNEYVYTIGVLLNGRKLTKKDVQPLKIDQIDVQKSGGRATAIKFHFENQMPMYLKQMNLKTTLVNQKVAFFKYEKYQKDMKIAPSSKFTDNLALGGKRLVDGYYRLTVENQNDEYQKKQTSYVRIKNNKIEFIQKNTYQKEQQQFLRWLAAGITALIIIVIGTWVMIKRKKAK</sequence>
<dbReference type="RefSeq" id="WP_035147432.1">
    <property type="nucleotide sequence ID" value="NZ_CAKMCP010000006.1"/>
</dbReference>
<dbReference type="EMBL" id="OKRC01000008">
    <property type="protein sequence ID" value="SPE22340.1"/>
    <property type="molecule type" value="Genomic_DNA"/>
</dbReference>
<dbReference type="Proteomes" id="UP000239650">
    <property type="component" value="Unassembled WGS sequence"/>
</dbReference>
<evidence type="ECO:0008006" key="5">
    <source>
        <dbReference type="Google" id="ProtNLM"/>
    </source>
</evidence>
<organism evidence="3 4">
    <name type="scientific">Latilactobacillus sakei</name>
    <name type="common">Lactobacillus sakei</name>
    <dbReference type="NCBI Taxonomy" id="1599"/>
    <lineage>
        <taxon>Bacteria</taxon>
        <taxon>Bacillati</taxon>
        <taxon>Bacillota</taxon>
        <taxon>Bacilli</taxon>
        <taxon>Lactobacillales</taxon>
        <taxon>Lactobacillaceae</taxon>
        <taxon>Latilactobacillus</taxon>
    </lineage>
</organism>
<dbReference type="InterPro" id="IPR010317">
    <property type="entry name" value="WxLIP_PGBD"/>
</dbReference>
<evidence type="ECO:0000313" key="3">
    <source>
        <dbReference type="EMBL" id="SPE22340.1"/>
    </source>
</evidence>
<dbReference type="InterPro" id="IPR021759">
    <property type="entry name" value="WxLIP_HBD"/>
</dbReference>
<dbReference type="AlphaFoldDB" id="A0A9N7J039"/>
<reference evidence="3 4" key="1">
    <citation type="submission" date="2018-02" db="EMBL/GenBank/DDBJ databases">
        <authorList>
            <person name="Rodrigo-Torres L."/>
            <person name="Arahal R. D."/>
            <person name="Lucena T."/>
        </authorList>
    </citation>
    <scope>NUCLEOTIDE SEQUENCE [LARGE SCALE GENOMIC DNA]</scope>
    <source>
        <strain evidence="3 4">CECT 9267</strain>
    </source>
</reference>
<gene>
    <name evidence="3" type="ORF">LAS9267_01677</name>
</gene>
<accession>A0A9N7J039</accession>
<evidence type="ECO:0000259" key="2">
    <source>
        <dbReference type="Pfam" id="PF11797"/>
    </source>
</evidence>
<feature type="domain" description="WxL Interacting Protein host binding" evidence="2">
    <location>
        <begin position="173"/>
        <end position="306"/>
    </location>
</feature>
<evidence type="ECO:0000259" key="1">
    <source>
        <dbReference type="Pfam" id="PF06030"/>
    </source>
</evidence>
<dbReference type="Pfam" id="PF11797">
    <property type="entry name" value="WxLIP_HBD"/>
    <property type="match status" value="1"/>
</dbReference>
<evidence type="ECO:0000313" key="4">
    <source>
        <dbReference type="Proteomes" id="UP000239650"/>
    </source>
</evidence>
<name>A0A9N7J039_LATSK</name>
<proteinExistence type="predicted"/>